<protein>
    <submittedName>
        <fullName evidence="1">Uncharacterized protein</fullName>
    </submittedName>
</protein>
<dbReference type="CDD" id="cd14319">
    <property type="entry name" value="UBA_NBR1"/>
    <property type="match status" value="1"/>
</dbReference>
<dbReference type="EMBL" id="CAJJDO010000072">
    <property type="protein sequence ID" value="CAD8179573.1"/>
    <property type="molecule type" value="Genomic_DNA"/>
</dbReference>
<organism evidence="1 2">
    <name type="scientific">Paramecium pentaurelia</name>
    <dbReference type="NCBI Taxonomy" id="43138"/>
    <lineage>
        <taxon>Eukaryota</taxon>
        <taxon>Sar</taxon>
        <taxon>Alveolata</taxon>
        <taxon>Ciliophora</taxon>
        <taxon>Intramacronucleata</taxon>
        <taxon>Oligohymenophorea</taxon>
        <taxon>Peniculida</taxon>
        <taxon>Parameciidae</taxon>
        <taxon>Paramecium</taxon>
    </lineage>
</organism>
<evidence type="ECO:0000313" key="2">
    <source>
        <dbReference type="Proteomes" id="UP000689195"/>
    </source>
</evidence>
<dbReference type="AlphaFoldDB" id="A0A8S1VTL4"/>
<comment type="caution">
    <text evidence="1">The sequence shown here is derived from an EMBL/GenBank/DDBJ whole genome shotgun (WGS) entry which is preliminary data.</text>
</comment>
<keyword evidence="2" id="KW-1185">Reference proteome</keyword>
<dbReference type="Proteomes" id="UP000689195">
    <property type="component" value="Unassembled WGS sequence"/>
</dbReference>
<name>A0A8S1VTL4_9CILI</name>
<gene>
    <name evidence="1" type="ORF">PPENT_87.1.T0720110</name>
</gene>
<sequence>MSNQQNNNLHPLYIEQQQWLAQFKQPHPQNFQYQQSQQQQQQSYGTPHFAQLQSMGFCDHKKNYRLLKRYNWNVDQVVQSLNDQNQARQQYIELNIIQIISNTKILYIDCNNIKYACHQWNQFRGQPKKQIKNVLKIILVWIQMTEQQLDEVHLIWDVYKMNKIEKIRQKLSKYEPFKYFHELRQQDKITTFKILNNQKFINFSIQSAYPEIADDLIVKLCIGQNNNQTSVVTSDKGLRTRLQEIGKN</sequence>
<proteinExistence type="predicted"/>
<reference evidence="1" key="1">
    <citation type="submission" date="2021-01" db="EMBL/GenBank/DDBJ databases">
        <authorList>
            <consortium name="Genoscope - CEA"/>
            <person name="William W."/>
        </authorList>
    </citation>
    <scope>NUCLEOTIDE SEQUENCE</scope>
</reference>
<dbReference type="OrthoDB" id="306110at2759"/>
<accession>A0A8S1VTL4</accession>
<evidence type="ECO:0000313" key="1">
    <source>
        <dbReference type="EMBL" id="CAD8179573.1"/>
    </source>
</evidence>